<accession>A0A402CMY2</accession>
<dbReference type="GO" id="GO:0046872">
    <property type="term" value="F:metal ion binding"/>
    <property type="evidence" value="ECO:0007669"/>
    <property type="project" value="UniProtKB-KW"/>
</dbReference>
<dbReference type="InterPro" id="IPR037523">
    <property type="entry name" value="VOC_core"/>
</dbReference>
<dbReference type="GO" id="GO:0004462">
    <property type="term" value="F:lactoylglutathione lyase activity"/>
    <property type="evidence" value="ECO:0007669"/>
    <property type="project" value="InterPro"/>
</dbReference>
<keyword evidence="3" id="KW-0560">Oxidoreductase</keyword>
<dbReference type="InterPro" id="IPR051785">
    <property type="entry name" value="MMCE/EMCE_epimerase"/>
</dbReference>
<comment type="caution">
    <text evidence="3">The sequence shown here is derived from an EMBL/GenBank/DDBJ whole genome shotgun (WGS) entry which is preliminary data.</text>
</comment>
<dbReference type="Pfam" id="PF00903">
    <property type="entry name" value="Glyoxalase"/>
    <property type="match status" value="1"/>
</dbReference>
<dbReference type="Gene3D" id="3.10.180.10">
    <property type="entry name" value="2,3-Dihydroxybiphenyl 1,2-Dioxygenase, domain 1"/>
    <property type="match status" value="1"/>
</dbReference>
<dbReference type="GO" id="GO:0004493">
    <property type="term" value="F:methylmalonyl-CoA epimerase activity"/>
    <property type="evidence" value="ECO:0007669"/>
    <property type="project" value="TreeGrafter"/>
</dbReference>
<sequence>MSLTLNKFFHVNINVTDLDRSVDFYKKLGFVETARFVMDGHLGESTAEAFGVPFNRHRAAFLKLEDSENNMVLDLCEYEQPPTSGQPYQSLINVGMVRLAFHVPNIEEVYQELLDMRVEMLGPLRFTTPPGGTRSGVLAFKDPDGVILEVLTGVEHMAN</sequence>
<dbReference type="InterPro" id="IPR004360">
    <property type="entry name" value="Glyas_Fos-R_dOase_dom"/>
</dbReference>
<dbReference type="GO" id="GO:0051213">
    <property type="term" value="F:dioxygenase activity"/>
    <property type="evidence" value="ECO:0007669"/>
    <property type="project" value="UniProtKB-KW"/>
</dbReference>
<dbReference type="OrthoDB" id="115162at2"/>
<dbReference type="AlphaFoldDB" id="A0A402CMY2"/>
<dbReference type="CDD" id="cd06587">
    <property type="entry name" value="VOC"/>
    <property type="match status" value="1"/>
</dbReference>
<gene>
    <name evidence="3" type="ORF">Rhow_000547</name>
</gene>
<dbReference type="PROSITE" id="PS00934">
    <property type="entry name" value="GLYOXALASE_I_1"/>
    <property type="match status" value="1"/>
</dbReference>
<dbReference type="Proteomes" id="UP000287519">
    <property type="component" value="Unassembled WGS sequence"/>
</dbReference>
<proteinExistence type="predicted"/>
<dbReference type="InterPro" id="IPR018146">
    <property type="entry name" value="Glyoxalase_1_CS"/>
</dbReference>
<dbReference type="GO" id="GO:0046491">
    <property type="term" value="P:L-methylmalonyl-CoA metabolic process"/>
    <property type="evidence" value="ECO:0007669"/>
    <property type="project" value="TreeGrafter"/>
</dbReference>
<dbReference type="PANTHER" id="PTHR43048:SF3">
    <property type="entry name" value="METHYLMALONYL-COA EPIMERASE, MITOCHONDRIAL"/>
    <property type="match status" value="1"/>
</dbReference>
<dbReference type="PANTHER" id="PTHR43048">
    <property type="entry name" value="METHYLMALONYL-COA EPIMERASE"/>
    <property type="match status" value="1"/>
</dbReference>
<evidence type="ECO:0000313" key="3">
    <source>
        <dbReference type="EMBL" id="GCE44921.1"/>
    </source>
</evidence>
<dbReference type="SUPFAM" id="SSF54593">
    <property type="entry name" value="Glyoxalase/Bleomycin resistance protein/Dihydroxybiphenyl dioxygenase"/>
    <property type="match status" value="1"/>
</dbReference>
<evidence type="ECO:0000256" key="1">
    <source>
        <dbReference type="ARBA" id="ARBA00022723"/>
    </source>
</evidence>
<keyword evidence="4" id="KW-1185">Reference proteome</keyword>
<dbReference type="PROSITE" id="PS51819">
    <property type="entry name" value="VOC"/>
    <property type="match status" value="1"/>
</dbReference>
<evidence type="ECO:0000259" key="2">
    <source>
        <dbReference type="PROSITE" id="PS51819"/>
    </source>
</evidence>
<dbReference type="InterPro" id="IPR029068">
    <property type="entry name" value="Glyas_Bleomycin-R_OHBP_Dase"/>
</dbReference>
<protein>
    <submittedName>
        <fullName evidence="3">Glyoxalase/bleomycin resistance protein/dioxygenase</fullName>
    </submittedName>
</protein>
<dbReference type="RefSeq" id="WP_124396438.1">
    <property type="nucleotide sequence ID" value="NZ_BHYM01000119.1"/>
</dbReference>
<evidence type="ECO:0000313" key="4">
    <source>
        <dbReference type="Proteomes" id="UP000287519"/>
    </source>
</evidence>
<name>A0A402CMY2_RHOWR</name>
<feature type="domain" description="VOC" evidence="2">
    <location>
        <begin position="7"/>
        <end position="153"/>
    </location>
</feature>
<dbReference type="EMBL" id="BHYM01000119">
    <property type="protein sequence ID" value="GCE44921.1"/>
    <property type="molecule type" value="Genomic_DNA"/>
</dbReference>
<organism evidence="3 4">
    <name type="scientific">Rhodococcus wratislaviensis</name>
    <name type="common">Tsukamurella wratislaviensis</name>
    <dbReference type="NCBI Taxonomy" id="44752"/>
    <lineage>
        <taxon>Bacteria</taxon>
        <taxon>Bacillati</taxon>
        <taxon>Actinomycetota</taxon>
        <taxon>Actinomycetes</taxon>
        <taxon>Mycobacteriales</taxon>
        <taxon>Nocardiaceae</taxon>
        <taxon>Rhodococcus</taxon>
    </lineage>
</organism>
<reference evidence="3 4" key="1">
    <citation type="submission" date="2018-11" db="EMBL/GenBank/DDBJ databases">
        <title>Microbial catabolism of amino acid.</title>
        <authorList>
            <person name="Hibi M."/>
            <person name="Ogawa J."/>
        </authorList>
    </citation>
    <scope>NUCLEOTIDE SEQUENCE [LARGE SCALE GENOMIC DNA]</scope>
    <source>
        <strain evidence="3 4">C31-06</strain>
    </source>
</reference>
<keyword evidence="1" id="KW-0479">Metal-binding</keyword>
<keyword evidence="3" id="KW-0223">Dioxygenase</keyword>